<evidence type="ECO:0000256" key="1">
    <source>
        <dbReference type="SAM" id="SignalP"/>
    </source>
</evidence>
<sequence length="437" mass="49334">MKKFGVVMLSGLLLLSLSVAALAVDIKFAHFYDPMGGGALKENNDWIQETMKGFMEANPDIKVTEEIYQWDQIDTKSIMDFKANIPHDVMLSSPQLMPRHGYVGDYADLGTYVIQWSDEQRQDFAWSPVWMSGIQQGKQIGIPTGTHTRLTAYRRDFFEEAGLDPNKPPTSLDEVVEYAKKLTKDTNSDGEPDQWGLGMFFGPSRATIELYFAPVIWYFGGDLWDANTQKAIFASEAGVKAAQWLYDLVYTHKVTPKYSVTGTYDNVILNDFLEGKTAMAWGFGSYWITKLEQQGFVQGIYPATPEGKAIKADVFVIPDIHQFTNAWLISVHALSQNVDASMKFIEYFLQPERLYTFPDAGLPIRLSLWDKPEFQTPFYKTWLEAAKTGRSMPGTGYYGELADTVSAALQEILANQAPIAETLKKFEDEYNNQYAGE</sequence>
<evidence type="ECO:0008006" key="4">
    <source>
        <dbReference type="Google" id="ProtNLM"/>
    </source>
</evidence>
<dbReference type="PANTHER" id="PTHR43649:SF12">
    <property type="entry name" value="DIACETYLCHITOBIOSE BINDING PROTEIN DASA"/>
    <property type="match status" value="1"/>
</dbReference>
<dbReference type="eggNOG" id="COG1653">
    <property type="taxonomic scope" value="Bacteria"/>
</dbReference>
<organism evidence="2">
    <name type="scientific">Vecturithrix granuli</name>
    <dbReference type="NCBI Taxonomy" id="1499967"/>
    <lineage>
        <taxon>Bacteria</taxon>
        <taxon>Candidatus Moduliflexota</taxon>
        <taxon>Candidatus Vecturitrichia</taxon>
        <taxon>Candidatus Vecturitrichales</taxon>
        <taxon>Candidatus Vecturitrichaceae</taxon>
        <taxon>Candidatus Vecturithrix</taxon>
    </lineage>
</organism>
<keyword evidence="1" id="KW-0732">Signal</keyword>
<dbReference type="AlphaFoldDB" id="A0A0S6W6V3"/>
<protein>
    <recommendedName>
        <fullName evidence="4">Extracellular solute-binding protein family 1</fullName>
    </recommendedName>
</protein>
<dbReference type="InterPro" id="IPR006059">
    <property type="entry name" value="SBP"/>
</dbReference>
<keyword evidence="3" id="KW-1185">Reference proteome</keyword>
<name>A0A0S6W6V3_VECG1</name>
<dbReference type="PANTHER" id="PTHR43649">
    <property type="entry name" value="ARABINOSE-BINDING PROTEIN-RELATED"/>
    <property type="match status" value="1"/>
</dbReference>
<dbReference type="InterPro" id="IPR050490">
    <property type="entry name" value="Bact_solute-bd_prot1"/>
</dbReference>
<dbReference type="HOGENOM" id="CLU_031285_10_0_0"/>
<evidence type="ECO:0000313" key="2">
    <source>
        <dbReference type="EMBL" id="GAK55397.1"/>
    </source>
</evidence>
<dbReference type="Pfam" id="PF01547">
    <property type="entry name" value="SBP_bac_1"/>
    <property type="match status" value="1"/>
</dbReference>
<feature type="chain" id="PRO_5006631649" description="Extracellular solute-binding protein family 1" evidence="1">
    <location>
        <begin position="24"/>
        <end position="437"/>
    </location>
</feature>
<proteinExistence type="predicted"/>
<evidence type="ECO:0000313" key="3">
    <source>
        <dbReference type="Proteomes" id="UP000030661"/>
    </source>
</evidence>
<dbReference type="SUPFAM" id="SSF53850">
    <property type="entry name" value="Periplasmic binding protein-like II"/>
    <property type="match status" value="1"/>
</dbReference>
<reference evidence="2" key="1">
    <citation type="journal article" date="2015" name="PeerJ">
        <title>First genomic representation of candidate bacterial phylum KSB3 points to enhanced environmental sensing as a trigger of wastewater bulking.</title>
        <authorList>
            <person name="Sekiguchi Y."/>
            <person name="Ohashi A."/>
            <person name="Parks D.H."/>
            <person name="Yamauchi T."/>
            <person name="Tyson G.W."/>
            <person name="Hugenholtz P."/>
        </authorList>
    </citation>
    <scope>NUCLEOTIDE SEQUENCE [LARGE SCALE GENOMIC DNA]</scope>
</reference>
<accession>A0A0S6W6V3</accession>
<dbReference type="STRING" id="1499967.U27_02230"/>
<gene>
    <name evidence="2" type="ORF">U27_02230</name>
</gene>
<dbReference type="Gene3D" id="3.40.190.10">
    <property type="entry name" value="Periplasmic binding protein-like II"/>
    <property type="match status" value="2"/>
</dbReference>
<feature type="signal peptide" evidence="1">
    <location>
        <begin position="1"/>
        <end position="23"/>
    </location>
</feature>
<dbReference type="EMBL" id="DF820463">
    <property type="protein sequence ID" value="GAK55397.1"/>
    <property type="molecule type" value="Genomic_DNA"/>
</dbReference>
<dbReference type="Proteomes" id="UP000030661">
    <property type="component" value="Unassembled WGS sequence"/>
</dbReference>